<dbReference type="Pfam" id="PF18317">
    <property type="entry name" value="SDH_C"/>
    <property type="match status" value="1"/>
</dbReference>
<accession>A0A6J6P573</accession>
<dbReference type="EMBL" id="CAEZXP010000002">
    <property type="protein sequence ID" value="CAB4694570.1"/>
    <property type="molecule type" value="Genomic_DNA"/>
</dbReference>
<dbReference type="GO" id="GO:0005829">
    <property type="term" value="C:cytosol"/>
    <property type="evidence" value="ECO:0007669"/>
    <property type="project" value="TreeGrafter"/>
</dbReference>
<dbReference type="InterPro" id="IPR041121">
    <property type="entry name" value="SDH_C"/>
</dbReference>
<proteinExistence type="predicted"/>
<dbReference type="Gene3D" id="3.40.50.720">
    <property type="entry name" value="NAD(P)-binding Rossmann-like Domain"/>
    <property type="match status" value="1"/>
</dbReference>
<dbReference type="PANTHER" id="PTHR21089:SF1">
    <property type="entry name" value="BIFUNCTIONAL 3-DEHYDROQUINATE DEHYDRATASE_SHIKIMATE DEHYDROGENASE, CHLOROPLASTIC"/>
    <property type="match status" value="1"/>
</dbReference>
<evidence type="ECO:0000259" key="1">
    <source>
        <dbReference type="Pfam" id="PF08501"/>
    </source>
</evidence>
<sequence>MTTHVALLGHPVSHSRSPRMQNAAFAAAGLDWQYEAIDTEDPLATIAELRARGYAGCNVTIPHKQTVVAACDEAEGDAVNTLVFRDGRVLGFNTDKEILAGVNAQAACVIGAGGAALALGSALPADTRVYTRSGEWPPSSEGCDLIVNATPIRDQVLVDLHPEQTVVDLAYNGDDAETALIAAARALGCTVIDGLEGLVRQGAKSFEIWTGTPAPIDVMRVAAREPR</sequence>
<evidence type="ECO:0000259" key="2">
    <source>
        <dbReference type="Pfam" id="PF18317"/>
    </source>
</evidence>
<dbReference type="AlphaFoldDB" id="A0A6J6P573"/>
<dbReference type="GO" id="GO:0050661">
    <property type="term" value="F:NADP binding"/>
    <property type="evidence" value="ECO:0007669"/>
    <property type="project" value="TreeGrafter"/>
</dbReference>
<protein>
    <submittedName>
        <fullName evidence="3">Unannotated protein</fullName>
    </submittedName>
</protein>
<dbReference type="Pfam" id="PF08501">
    <property type="entry name" value="Shikimate_dh_N"/>
    <property type="match status" value="1"/>
</dbReference>
<dbReference type="InterPro" id="IPR036291">
    <property type="entry name" value="NAD(P)-bd_dom_sf"/>
</dbReference>
<dbReference type="InterPro" id="IPR013708">
    <property type="entry name" value="Shikimate_DH-bd_N"/>
</dbReference>
<dbReference type="Gene3D" id="3.40.50.10860">
    <property type="entry name" value="Leucine Dehydrogenase, chain A, domain 1"/>
    <property type="match status" value="1"/>
</dbReference>
<dbReference type="GO" id="GO:0009423">
    <property type="term" value="P:chorismate biosynthetic process"/>
    <property type="evidence" value="ECO:0007669"/>
    <property type="project" value="TreeGrafter"/>
</dbReference>
<feature type="domain" description="SDH C-terminal" evidence="2">
    <location>
        <begin position="194"/>
        <end position="221"/>
    </location>
</feature>
<dbReference type="GO" id="GO:0004764">
    <property type="term" value="F:shikimate 3-dehydrogenase (NADP+) activity"/>
    <property type="evidence" value="ECO:0007669"/>
    <property type="project" value="InterPro"/>
</dbReference>
<dbReference type="GO" id="GO:0019632">
    <property type="term" value="P:shikimate metabolic process"/>
    <property type="evidence" value="ECO:0007669"/>
    <property type="project" value="TreeGrafter"/>
</dbReference>
<dbReference type="InterPro" id="IPR022893">
    <property type="entry name" value="Shikimate_DH_fam"/>
</dbReference>
<organism evidence="3">
    <name type="scientific">freshwater metagenome</name>
    <dbReference type="NCBI Taxonomy" id="449393"/>
    <lineage>
        <taxon>unclassified sequences</taxon>
        <taxon>metagenomes</taxon>
        <taxon>ecological metagenomes</taxon>
    </lineage>
</organism>
<name>A0A6J6P573_9ZZZZ</name>
<dbReference type="SUPFAM" id="SSF51735">
    <property type="entry name" value="NAD(P)-binding Rossmann-fold domains"/>
    <property type="match status" value="1"/>
</dbReference>
<dbReference type="InterPro" id="IPR046346">
    <property type="entry name" value="Aminoacid_DH-like_N_sf"/>
</dbReference>
<dbReference type="SUPFAM" id="SSF53223">
    <property type="entry name" value="Aminoacid dehydrogenase-like, N-terminal domain"/>
    <property type="match status" value="1"/>
</dbReference>
<dbReference type="PANTHER" id="PTHR21089">
    <property type="entry name" value="SHIKIMATE DEHYDROGENASE"/>
    <property type="match status" value="1"/>
</dbReference>
<gene>
    <name evidence="3" type="ORF">UFOPK2399_00936</name>
</gene>
<reference evidence="3" key="1">
    <citation type="submission" date="2020-05" db="EMBL/GenBank/DDBJ databases">
        <authorList>
            <person name="Chiriac C."/>
            <person name="Salcher M."/>
            <person name="Ghai R."/>
            <person name="Kavagutti S V."/>
        </authorList>
    </citation>
    <scope>NUCLEOTIDE SEQUENCE</scope>
</reference>
<evidence type="ECO:0000313" key="3">
    <source>
        <dbReference type="EMBL" id="CAB4694570.1"/>
    </source>
</evidence>
<feature type="domain" description="Shikimate dehydrogenase substrate binding N-terminal" evidence="1">
    <location>
        <begin position="7"/>
        <end position="78"/>
    </location>
</feature>